<accession>A0A699HRL2</accession>
<dbReference type="AlphaFoldDB" id="A0A699HRL2"/>
<protein>
    <submittedName>
        <fullName evidence="2">Uncharacterized protein</fullName>
    </submittedName>
</protein>
<feature type="region of interest" description="Disordered" evidence="1">
    <location>
        <begin position="65"/>
        <end position="100"/>
    </location>
</feature>
<reference evidence="2" key="1">
    <citation type="journal article" date="2019" name="Sci. Rep.">
        <title>Draft genome of Tanacetum cinerariifolium, the natural source of mosquito coil.</title>
        <authorList>
            <person name="Yamashiro T."/>
            <person name="Shiraishi A."/>
            <person name="Satake H."/>
            <person name="Nakayama K."/>
        </authorList>
    </citation>
    <scope>NUCLEOTIDE SEQUENCE</scope>
</reference>
<sequence length="300" mass="33279">MAMRTQPTLSLGISARVTEVMALSPSSFRKRYIYYYETPSLLASPASSPTLPIWKRYQGISKPILVTETEGNESEAEGIRSESKESEEEGPGSEGEEVTRRRVQELVEDPMPSTFEVGQSSRSVPDQQVADKTHMLPARPTWVDLEDGTIYIDIKLDAPLVRALIQTPTSPEWSSSSLPISPTSLTVPSPVASPVTTLAATITVKEDEFIEVGAQLEFHGSILHDHTQRLDTLPPTLLKGMGRDIIELYDRSTAVKGEIHSQRFRLWILKRGQEQATITFGALWQPVLALEAFGRTDRCT</sequence>
<evidence type="ECO:0000313" key="2">
    <source>
        <dbReference type="EMBL" id="GEY65469.1"/>
    </source>
</evidence>
<proteinExistence type="predicted"/>
<feature type="compositionally biased region" description="Acidic residues" evidence="1">
    <location>
        <begin position="85"/>
        <end position="96"/>
    </location>
</feature>
<dbReference type="EMBL" id="BKCJ010197327">
    <property type="protein sequence ID" value="GEY65469.1"/>
    <property type="molecule type" value="Genomic_DNA"/>
</dbReference>
<comment type="caution">
    <text evidence="2">The sequence shown here is derived from an EMBL/GenBank/DDBJ whole genome shotgun (WGS) entry which is preliminary data.</text>
</comment>
<name>A0A699HRL2_TANCI</name>
<evidence type="ECO:0000256" key="1">
    <source>
        <dbReference type="SAM" id="MobiDB-lite"/>
    </source>
</evidence>
<gene>
    <name evidence="2" type="ORF">Tci_437443</name>
</gene>
<organism evidence="2">
    <name type="scientific">Tanacetum cinerariifolium</name>
    <name type="common">Dalmatian daisy</name>
    <name type="synonym">Chrysanthemum cinerariifolium</name>
    <dbReference type="NCBI Taxonomy" id="118510"/>
    <lineage>
        <taxon>Eukaryota</taxon>
        <taxon>Viridiplantae</taxon>
        <taxon>Streptophyta</taxon>
        <taxon>Embryophyta</taxon>
        <taxon>Tracheophyta</taxon>
        <taxon>Spermatophyta</taxon>
        <taxon>Magnoliopsida</taxon>
        <taxon>eudicotyledons</taxon>
        <taxon>Gunneridae</taxon>
        <taxon>Pentapetalae</taxon>
        <taxon>asterids</taxon>
        <taxon>campanulids</taxon>
        <taxon>Asterales</taxon>
        <taxon>Asteraceae</taxon>
        <taxon>Asteroideae</taxon>
        <taxon>Anthemideae</taxon>
        <taxon>Anthemidinae</taxon>
        <taxon>Tanacetum</taxon>
    </lineage>
</organism>